<dbReference type="EMBL" id="JBHSZO010000032">
    <property type="protein sequence ID" value="MFC7220337.1"/>
    <property type="molecule type" value="Genomic_DNA"/>
</dbReference>
<feature type="transmembrane region" description="Helical" evidence="8">
    <location>
        <begin position="12"/>
        <end position="29"/>
    </location>
</feature>
<reference evidence="10" key="1">
    <citation type="journal article" date="2019" name="Int. J. Syst. Evol. Microbiol.">
        <title>The Global Catalogue of Microorganisms (GCM) 10K type strain sequencing project: providing services to taxonomists for standard genome sequencing and annotation.</title>
        <authorList>
            <consortium name="The Broad Institute Genomics Platform"/>
            <consortium name="The Broad Institute Genome Sequencing Center for Infectious Disease"/>
            <person name="Wu L."/>
            <person name="Ma J."/>
        </authorList>
    </citation>
    <scope>NUCLEOTIDE SEQUENCE [LARGE SCALE GENOMIC DNA]</scope>
    <source>
        <strain evidence="10">CGMCC 1.13681</strain>
    </source>
</reference>
<dbReference type="PIRSF" id="PIRSF006324">
    <property type="entry name" value="LeuE"/>
    <property type="match status" value="1"/>
</dbReference>
<protein>
    <submittedName>
        <fullName evidence="9">Leucine efflux protein LeuE</fullName>
    </submittedName>
</protein>
<feature type="transmembrane region" description="Helical" evidence="8">
    <location>
        <begin position="156"/>
        <end position="175"/>
    </location>
</feature>
<evidence type="ECO:0000256" key="2">
    <source>
        <dbReference type="ARBA" id="ARBA00007928"/>
    </source>
</evidence>
<evidence type="ECO:0000313" key="9">
    <source>
        <dbReference type="EMBL" id="MFC7220337.1"/>
    </source>
</evidence>
<dbReference type="Pfam" id="PF01810">
    <property type="entry name" value="LysE"/>
    <property type="match status" value="1"/>
</dbReference>
<evidence type="ECO:0000256" key="5">
    <source>
        <dbReference type="ARBA" id="ARBA00022989"/>
    </source>
</evidence>
<feature type="transmembrane region" description="Helical" evidence="8">
    <location>
        <begin position="41"/>
        <end position="65"/>
    </location>
</feature>
<organism evidence="9 10">
    <name type="scientific">Streptomyces polyrhachis</name>
    <dbReference type="NCBI Taxonomy" id="1282885"/>
    <lineage>
        <taxon>Bacteria</taxon>
        <taxon>Bacillati</taxon>
        <taxon>Actinomycetota</taxon>
        <taxon>Actinomycetes</taxon>
        <taxon>Kitasatosporales</taxon>
        <taxon>Streptomycetaceae</taxon>
        <taxon>Streptomyces</taxon>
    </lineage>
</organism>
<evidence type="ECO:0000256" key="1">
    <source>
        <dbReference type="ARBA" id="ARBA00004651"/>
    </source>
</evidence>
<comment type="subcellular location">
    <subcellularLocation>
        <location evidence="1">Cell membrane</location>
        <topology evidence="1">Multi-pass membrane protein</topology>
    </subcellularLocation>
</comment>
<evidence type="ECO:0000256" key="6">
    <source>
        <dbReference type="ARBA" id="ARBA00023136"/>
    </source>
</evidence>
<keyword evidence="10" id="KW-1185">Reference proteome</keyword>
<feature type="region of interest" description="Disordered" evidence="7">
    <location>
        <begin position="117"/>
        <end position="148"/>
    </location>
</feature>
<gene>
    <name evidence="9" type="primary">leuE</name>
    <name evidence="9" type="ORF">ACFQLX_19525</name>
</gene>
<accession>A0ABW2GL43</accession>
<sequence length="249" mass="25969">MFGITDLPTYLAGLALIVLLPGPNSLYVLSVAARRGVRAGYTAVGGVMCGDTLLMALSAGGVASLLQASPAAFAVVKFAGAGYLSWLAMGLLRGARRLWRERGAGLTRAARGGVRADGAQAGGVRADGAQAGGEREAGRSTGPRDAPKRERPFRRAFVVSALNPKAILFFVSFFVQFVDPTYSHPALAFLILGLWAQLFSFAYLTALILGGTRLATALRTRHRLKASITATAGAAFLAFAAKLSLAEAV</sequence>
<dbReference type="NCBIfam" id="NF008201">
    <property type="entry name" value="PRK10958.1"/>
    <property type="match status" value="1"/>
</dbReference>
<evidence type="ECO:0000256" key="7">
    <source>
        <dbReference type="SAM" id="MobiDB-lite"/>
    </source>
</evidence>
<keyword evidence="3" id="KW-1003">Cell membrane</keyword>
<dbReference type="InterPro" id="IPR001123">
    <property type="entry name" value="LeuE-type"/>
</dbReference>
<dbReference type="RefSeq" id="WP_386416940.1">
    <property type="nucleotide sequence ID" value="NZ_JBHSZO010000032.1"/>
</dbReference>
<dbReference type="PANTHER" id="PTHR30086:SF15">
    <property type="entry name" value="LEUCINE EFFLUX PROTEIN"/>
    <property type="match status" value="1"/>
</dbReference>
<dbReference type="Proteomes" id="UP001596413">
    <property type="component" value="Unassembled WGS sequence"/>
</dbReference>
<evidence type="ECO:0000256" key="8">
    <source>
        <dbReference type="SAM" id="Phobius"/>
    </source>
</evidence>
<feature type="compositionally biased region" description="Low complexity" evidence="7">
    <location>
        <begin position="117"/>
        <end position="129"/>
    </location>
</feature>
<evidence type="ECO:0000256" key="4">
    <source>
        <dbReference type="ARBA" id="ARBA00022692"/>
    </source>
</evidence>
<feature type="transmembrane region" description="Helical" evidence="8">
    <location>
        <begin position="71"/>
        <end position="92"/>
    </location>
</feature>
<evidence type="ECO:0000313" key="10">
    <source>
        <dbReference type="Proteomes" id="UP001596413"/>
    </source>
</evidence>
<name>A0ABW2GL43_9ACTN</name>
<keyword evidence="4 8" id="KW-0812">Transmembrane</keyword>
<feature type="transmembrane region" description="Helical" evidence="8">
    <location>
        <begin position="187"/>
        <end position="212"/>
    </location>
</feature>
<keyword evidence="5 8" id="KW-1133">Transmembrane helix</keyword>
<comment type="caution">
    <text evidence="9">The sequence shown here is derived from an EMBL/GenBank/DDBJ whole genome shotgun (WGS) entry which is preliminary data.</text>
</comment>
<keyword evidence="6 8" id="KW-0472">Membrane</keyword>
<dbReference type="PANTHER" id="PTHR30086">
    <property type="entry name" value="ARGININE EXPORTER PROTEIN ARGO"/>
    <property type="match status" value="1"/>
</dbReference>
<proteinExistence type="inferred from homology"/>
<evidence type="ECO:0000256" key="3">
    <source>
        <dbReference type="ARBA" id="ARBA00022475"/>
    </source>
</evidence>
<comment type="similarity">
    <text evidence="2">Belongs to the Rht family.</text>
</comment>